<keyword evidence="4" id="KW-1185">Reference proteome</keyword>
<feature type="transmembrane region" description="Helical" evidence="2">
    <location>
        <begin position="68"/>
        <end position="87"/>
    </location>
</feature>
<feature type="transmembrane region" description="Helical" evidence="2">
    <location>
        <begin position="16"/>
        <end position="40"/>
    </location>
</feature>
<dbReference type="RefSeq" id="WP_191272296.1">
    <property type="nucleotide sequence ID" value="NZ_BMXJ01000005.1"/>
</dbReference>
<sequence>MAEQSGTGASGPGRGLAVGAVFLGVSVLLGALLGPLWWWLAPRPEVVVLDGGGVFTGASEDVFAGEGYFVLITAAAGLATGYGAYMAQFSLARKRFQDLRLTVLITGFLGSAAASLLVWRIGTALDAPAREAVLAADPGDTVTAALQLQATAFLVVWPFVYVLQYGLLDALSLLRSDQPGVPEPVRSQDEDGIGGTGGRTGADVAGPDRGPDASGPRTQDPHPQGPPGTTSAPSAGAEEPPVAAEGDAPGPEGQRG</sequence>
<comment type="caution">
    <text evidence="3">The sequence shown here is derived from an EMBL/GenBank/DDBJ whole genome shotgun (WGS) entry which is preliminary data.</text>
</comment>
<evidence type="ECO:0000256" key="2">
    <source>
        <dbReference type="SAM" id="Phobius"/>
    </source>
</evidence>
<reference evidence="3 4" key="1">
    <citation type="submission" date="2020-10" db="EMBL/GenBank/DDBJ databases">
        <title>Sequencing the genomes of 1000 actinobacteria strains.</title>
        <authorList>
            <person name="Klenk H.-P."/>
        </authorList>
    </citation>
    <scope>NUCLEOTIDE SEQUENCE [LARGE SCALE GENOMIC DNA]</scope>
    <source>
        <strain evidence="3 4">DSM 45157</strain>
    </source>
</reference>
<evidence type="ECO:0008006" key="5">
    <source>
        <dbReference type="Google" id="ProtNLM"/>
    </source>
</evidence>
<gene>
    <name evidence="3" type="ORF">H4W79_003356</name>
</gene>
<name>A0ABR9HJE2_9ACTN</name>
<keyword evidence="2" id="KW-1133">Transmembrane helix</keyword>
<evidence type="ECO:0000313" key="3">
    <source>
        <dbReference type="EMBL" id="MBE1459142.1"/>
    </source>
</evidence>
<accession>A0ABR9HJE2</accession>
<feature type="transmembrane region" description="Helical" evidence="2">
    <location>
        <begin position="99"/>
        <end position="122"/>
    </location>
</feature>
<evidence type="ECO:0000256" key="1">
    <source>
        <dbReference type="SAM" id="MobiDB-lite"/>
    </source>
</evidence>
<protein>
    <recommendedName>
        <fullName evidence="5">DUF2567 domain-containing protein</fullName>
    </recommendedName>
</protein>
<evidence type="ECO:0000313" key="4">
    <source>
        <dbReference type="Proteomes" id="UP000598217"/>
    </source>
</evidence>
<keyword evidence="2" id="KW-0812">Transmembrane</keyword>
<feature type="transmembrane region" description="Helical" evidence="2">
    <location>
        <begin position="142"/>
        <end position="163"/>
    </location>
</feature>
<keyword evidence="2" id="KW-0472">Membrane</keyword>
<dbReference type="Proteomes" id="UP000598217">
    <property type="component" value="Unassembled WGS sequence"/>
</dbReference>
<organism evidence="3 4">
    <name type="scientific">Nocardiopsis terrae</name>
    <dbReference type="NCBI Taxonomy" id="372655"/>
    <lineage>
        <taxon>Bacteria</taxon>
        <taxon>Bacillati</taxon>
        <taxon>Actinomycetota</taxon>
        <taxon>Actinomycetes</taxon>
        <taxon>Streptosporangiales</taxon>
        <taxon>Nocardiopsidaceae</taxon>
        <taxon>Nocardiopsis</taxon>
    </lineage>
</organism>
<feature type="compositionally biased region" description="Low complexity" evidence="1">
    <location>
        <begin position="232"/>
        <end position="256"/>
    </location>
</feature>
<dbReference type="EMBL" id="JADBDY010000001">
    <property type="protein sequence ID" value="MBE1459142.1"/>
    <property type="molecule type" value="Genomic_DNA"/>
</dbReference>
<proteinExistence type="predicted"/>
<feature type="region of interest" description="Disordered" evidence="1">
    <location>
        <begin position="180"/>
        <end position="256"/>
    </location>
</feature>